<dbReference type="InterPro" id="IPR004868">
    <property type="entry name" value="DNA-dir_DNA_pol_B_mt/vir"/>
</dbReference>
<evidence type="ECO:0000256" key="1">
    <source>
        <dbReference type="ARBA" id="ARBA00005755"/>
    </source>
</evidence>
<organism evidence="10 11">
    <name type="scientific">Temnothorax curvispinosus</name>
    <dbReference type="NCBI Taxonomy" id="300111"/>
    <lineage>
        <taxon>Eukaryota</taxon>
        <taxon>Metazoa</taxon>
        <taxon>Ecdysozoa</taxon>
        <taxon>Arthropoda</taxon>
        <taxon>Hexapoda</taxon>
        <taxon>Insecta</taxon>
        <taxon>Pterygota</taxon>
        <taxon>Neoptera</taxon>
        <taxon>Endopterygota</taxon>
        <taxon>Hymenoptera</taxon>
        <taxon>Apocrita</taxon>
        <taxon>Aculeata</taxon>
        <taxon>Formicoidea</taxon>
        <taxon>Formicidae</taxon>
        <taxon>Myrmicinae</taxon>
        <taxon>Temnothorax</taxon>
    </lineage>
</organism>
<dbReference type="SUPFAM" id="SSF53098">
    <property type="entry name" value="Ribonuclease H-like"/>
    <property type="match status" value="1"/>
</dbReference>
<dbReference type="GO" id="GO:0003887">
    <property type="term" value="F:DNA-directed DNA polymerase activity"/>
    <property type="evidence" value="ECO:0007669"/>
    <property type="project" value="UniProtKB-KW"/>
</dbReference>
<reference evidence="11" key="1">
    <citation type="submission" date="2025-08" db="UniProtKB">
        <authorList>
            <consortium name="RefSeq"/>
        </authorList>
    </citation>
    <scope>IDENTIFICATION</scope>
    <source>
        <tissue evidence="11">Whole body</tissue>
    </source>
</reference>
<keyword evidence="3" id="KW-0808">Transferase</keyword>
<gene>
    <name evidence="11" type="primary">LOC112467878</name>
</gene>
<dbReference type="PANTHER" id="PTHR31511">
    <property type="entry name" value="PROTEIN CBG23764"/>
    <property type="match status" value="1"/>
</dbReference>
<dbReference type="SUPFAM" id="SSF54060">
    <property type="entry name" value="His-Me finger endonucleases"/>
    <property type="match status" value="1"/>
</dbReference>
<name>A0A6J1RE40_9HYME</name>
<evidence type="ECO:0000259" key="9">
    <source>
        <dbReference type="Pfam" id="PF03175"/>
    </source>
</evidence>
<comment type="catalytic activity">
    <reaction evidence="8">
        <text>DNA(n) + a 2'-deoxyribonucleoside 5'-triphosphate = DNA(n+1) + diphosphate</text>
        <dbReference type="Rhea" id="RHEA:22508"/>
        <dbReference type="Rhea" id="RHEA-COMP:17339"/>
        <dbReference type="Rhea" id="RHEA-COMP:17340"/>
        <dbReference type="ChEBI" id="CHEBI:33019"/>
        <dbReference type="ChEBI" id="CHEBI:61560"/>
        <dbReference type="ChEBI" id="CHEBI:173112"/>
        <dbReference type="EC" id="2.7.7.7"/>
    </reaction>
</comment>
<dbReference type="OrthoDB" id="7653437at2759"/>
<evidence type="ECO:0000313" key="10">
    <source>
        <dbReference type="Proteomes" id="UP000504618"/>
    </source>
</evidence>
<comment type="similarity">
    <text evidence="1">Belongs to the DNA polymerase type-B family.</text>
</comment>
<evidence type="ECO:0000313" key="11">
    <source>
        <dbReference type="RefSeq" id="XP_024892533.1"/>
    </source>
</evidence>
<evidence type="ECO:0000256" key="7">
    <source>
        <dbReference type="ARBA" id="ARBA00023125"/>
    </source>
</evidence>
<protein>
    <recommendedName>
        <fullName evidence="2">DNA-directed DNA polymerase</fullName>
        <ecNumber evidence="2">2.7.7.7</ecNumber>
    </recommendedName>
</protein>
<keyword evidence="6" id="KW-0239">DNA-directed DNA polymerase</keyword>
<dbReference type="GO" id="GO:0000166">
    <property type="term" value="F:nucleotide binding"/>
    <property type="evidence" value="ECO:0007669"/>
    <property type="project" value="InterPro"/>
</dbReference>
<dbReference type="GO" id="GO:0042575">
    <property type="term" value="C:DNA polymerase complex"/>
    <property type="evidence" value="ECO:0007669"/>
    <property type="project" value="UniProtKB-ARBA"/>
</dbReference>
<dbReference type="GeneID" id="112467878"/>
<evidence type="ECO:0000256" key="3">
    <source>
        <dbReference type="ARBA" id="ARBA00022679"/>
    </source>
</evidence>
<evidence type="ECO:0000256" key="6">
    <source>
        <dbReference type="ARBA" id="ARBA00022932"/>
    </source>
</evidence>
<keyword evidence="7" id="KW-0238">DNA-binding</keyword>
<dbReference type="InterPro" id="IPR036397">
    <property type="entry name" value="RNaseH_sf"/>
</dbReference>
<feature type="domain" description="DNA-directed DNA polymerase family B mitochondria/virus" evidence="9">
    <location>
        <begin position="569"/>
        <end position="1062"/>
    </location>
</feature>
<dbReference type="InterPro" id="IPR044925">
    <property type="entry name" value="His-Me_finger_sf"/>
</dbReference>
<keyword evidence="5" id="KW-0235">DNA replication</keyword>
<dbReference type="EC" id="2.7.7.7" evidence="2"/>
<proteinExistence type="inferred from homology"/>
<keyword evidence="10" id="KW-1185">Reference proteome</keyword>
<dbReference type="GO" id="GO:0006260">
    <property type="term" value="P:DNA replication"/>
    <property type="evidence" value="ECO:0007669"/>
    <property type="project" value="UniProtKB-KW"/>
</dbReference>
<evidence type="ECO:0000256" key="5">
    <source>
        <dbReference type="ARBA" id="ARBA00022705"/>
    </source>
</evidence>
<dbReference type="GO" id="GO:0003677">
    <property type="term" value="F:DNA binding"/>
    <property type="evidence" value="ECO:0007669"/>
    <property type="project" value="UniProtKB-KW"/>
</dbReference>
<dbReference type="Gene3D" id="3.30.420.10">
    <property type="entry name" value="Ribonuclease H-like superfamily/Ribonuclease H"/>
    <property type="match status" value="1"/>
</dbReference>
<evidence type="ECO:0000256" key="4">
    <source>
        <dbReference type="ARBA" id="ARBA00022695"/>
    </source>
</evidence>
<dbReference type="Pfam" id="PF03175">
    <property type="entry name" value="DNA_pol_B_2"/>
    <property type="match status" value="1"/>
</dbReference>
<dbReference type="Gene3D" id="3.90.1600.10">
    <property type="entry name" value="Palm domain of DNA polymerase"/>
    <property type="match status" value="1"/>
</dbReference>
<keyword evidence="4" id="KW-0548">Nucleotidyltransferase</keyword>
<dbReference type="InterPro" id="IPR043502">
    <property type="entry name" value="DNA/RNA_pol_sf"/>
</dbReference>
<evidence type="ECO:0000256" key="2">
    <source>
        <dbReference type="ARBA" id="ARBA00012417"/>
    </source>
</evidence>
<dbReference type="RefSeq" id="XP_024892533.1">
    <property type="nucleotide sequence ID" value="XM_025036765.1"/>
</dbReference>
<accession>A0A6J1RE40</accession>
<dbReference type="PANTHER" id="PTHR31511:SF12">
    <property type="entry name" value="RHO TERMINATION FACTOR N-TERMINAL DOMAIN-CONTAINING PROTEIN"/>
    <property type="match status" value="1"/>
</dbReference>
<dbReference type="AlphaFoldDB" id="A0A6J1RE40"/>
<dbReference type="SUPFAM" id="SSF56672">
    <property type="entry name" value="DNA/RNA polymerases"/>
    <property type="match status" value="1"/>
</dbReference>
<evidence type="ECO:0000256" key="8">
    <source>
        <dbReference type="ARBA" id="ARBA00049244"/>
    </source>
</evidence>
<sequence length="1161" mass="135417">MEHHDETERNLLKQSNQIATLDEYFTWTRRCEEFIEQLEEDCCSNRPRLSITDESRVNRQSLVARIARLEGAKTLLQRRFVHIGGEYAAGAASSDDNAERLVWREIDAAFENRVSTGAVININYIEPRKFLEDAEVIVLDRVRNVMQRHASVKINTVFNGEFVTGDKRANKSVGTGNYELFRASDLREWYERHVIESTLSRLEEIQERDTGWALSRILNLTVNVNKYNPLHAGCYINLPQEIKSKKAVINVHSMDNACFAWSVVAALHPVERHSERESSYRHYTTVLNLQGIEFPMILKQIKKFERLNDISINVYTIEREKTPTVLPIQLTDLKREKHVNLLYVQDPRDNNVGHFAWIKNLSRLVSSQLSRHNGRKYFCDRCLHYFRSSEKLEAHGVDCREINNCAIRLPSEDDKWLSFKNHSRKERVPFVVYADLKCTLEKTDADSTTSTYTSQHHRVFSVGYYVRCSYDDSLSAYQFRRDKDCVAWFVEELRRLAHDVKSILSGNVCMTELTRDEREIFHSATHCHICEKPFEPDDVRVRDHCHLTGRYRGPAHSNCNLNYTDSHYIPIIFHNLSGYDAHFIIKEIATAYEGHVDLLPITKEKYISFTKHVKDTAEKSDSRSDIKLRFIDSYKFLSSSLDKLASFLCRDKLKIVRSQFLQLSTEDFDILTRKGVFPCEYVDCVDKLEDTCLPPRESFYSSLTGDTVSESDYEHAANVWRRFSVRTLGEYSDLYLKTDVLLLADVFENFRDSCIASYGLDPAYYYTLPGFTWDAMLKHTRVNFELLTDIDMVMFIERGIRGGLSQCSGRYARANNEYMQSYDSSKPSSYLMYFDVNNLYGWTMCEPLPYAEFRWVEDVSNFDFSAIASNSPTGYILEVDLEYPQNIHDAHADLPFCPTRDKPPGKRQDKLLATLYDKKRYVIHYRNLQQCTQHGIRVTKIHRVLQFTQSTWLRTYIELNTKFRTLAKNDFEKNLYKLMNNAVFGKTMENVRNHVDVKLLTKWKGRCNAEALISKPNFHSRSVFSENLIAVELRKLEVKFDKPIYVGMCILDISKVCLYEFHHEYMSPLYGDMCRIMYTDTDSLIYHIECEDVYENVKRDIVRFDTSDYAIDNAYGIKLENKKMPGLMKDENNSAIMTEFVGLRAKMYALRVDDVCETKLK</sequence>
<dbReference type="InterPro" id="IPR023211">
    <property type="entry name" value="DNA_pol_palm_dom_sf"/>
</dbReference>
<dbReference type="InterPro" id="IPR012337">
    <property type="entry name" value="RNaseH-like_sf"/>
</dbReference>
<dbReference type="Proteomes" id="UP000504618">
    <property type="component" value="Unplaced"/>
</dbReference>